<dbReference type="EMBL" id="JBBPBK010000008">
    <property type="protein sequence ID" value="KAK9279353.1"/>
    <property type="molecule type" value="Genomic_DNA"/>
</dbReference>
<dbReference type="SUPFAM" id="SSF117281">
    <property type="entry name" value="Kelch motif"/>
    <property type="match status" value="1"/>
</dbReference>
<dbReference type="InterPro" id="IPR015915">
    <property type="entry name" value="Kelch-typ_b-propeller"/>
</dbReference>
<keyword evidence="2" id="KW-1185">Reference proteome</keyword>
<dbReference type="Proteomes" id="UP001415857">
    <property type="component" value="Unassembled WGS sequence"/>
</dbReference>
<proteinExistence type="predicted"/>
<reference evidence="1 2" key="1">
    <citation type="journal article" date="2024" name="Plant J.">
        <title>Genome sequences and population genomics reveal climatic adaptation and genomic divergence between two closely related sweetgum species.</title>
        <authorList>
            <person name="Xu W.Q."/>
            <person name="Ren C.Q."/>
            <person name="Zhang X.Y."/>
            <person name="Comes H.P."/>
            <person name="Liu X.H."/>
            <person name="Li Y.G."/>
            <person name="Kettle C.J."/>
            <person name="Jalonen R."/>
            <person name="Gaisberger H."/>
            <person name="Ma Y.Z."/>
            <person name="Qiu Y.X."/>
        </authorList>
    </citation>
    <scope>NUCLEOTIDE SEQUENCE [LARGE SCALE GENOMIC DNA]</scope>
    <source>
        <strain evidence="1">Hangzhou</strain>
    </source>
</reference>
<dbReference type="AlphaFoldDB" id="A0AAP0WXB3"/>
<sequence>MESSMSQGGTNDDVNQKCWAEVFDLCLDKWELLPPLPLEDSADPFTFMSAVVDALKTILIAFPTSAVIYMYDVTKKTWEESNHDLMKYVGYFHRSQPLVVGQTCIGVEMMENYMPTI</sequence>
<evidence type="ECO:0000313" key="2">
    <source>
        <dbReference type="Proteomes" id="UP001415857"/>
    </source>
</evidence>
<protein>
    <submittedName>
        <fullName evidence="1">Uncharacterized protein</fullName>
    </submittedName>
</protein>
<comment type="caution">
    <text evidence="1">The sequence shown here is derived from an EMBL/GenBank/DDBJ whole genome shotgun (WGS) entry which is preliminary data.</text>
</comment>
<organism evidence="1 2">
    <name type="scientific">Liquidambar formosana</name>
    <name type="common">Formosan gum</name>
    <dbReference type="NCBI Taxonomy" id="63359"/>
    <lineage>
        <taxon>Eukaryota</taxon>
        <taxon>Viridiplantae</taxon>
        <taxon>Streptophyta</taxon>
        <taxon>Embryophyta</taxon>
        <taxon>Tracheophyta</taxon>
        <taxon>Spermatophyta</taxon>
        <taxon>Magnoliopsida</taxon>
        <taxon>eudicotyledons</taxon>
        <taxon>Gunneridae</taxon>
        <taxon>Pentapetalae</taxon>
        <taxon>Saxifragales</taxon>
        <taxon>Altingiaceae</taxon>
        <taxon>Liquidambar</taxon>
    </lineage>
</organism>
<evidence type="ECO:0000313" key="1">
    <source>
        <dbReference type="EMBL" id="KAK9279353.1"/>
    </source>
</evidence>
<accession>A0AAP0WXB3</accession>
<name>A0AAP0WXB3_LIQFO</name>
<gene>
    <name evidence="1" type="ORF">L1049_013032</name>
</gene>